<keyword evidence="2" id="KW-1185">Reference proteome</keyword>
<gene>
    <name evidence="1" type="ordered locus">Gbro_0432</name>
</gene>
<dbReference type="PANTHER" id="PTHR36503">
    <property type="entry name" value="BLR2520 PROTEIN"/>
    <property type="match status" value="1"/>
</dbReference>
<accession>D0LDE6</accession>
<dbReference type="Proteomes" id="UP000001219">
    <property type="component" value="Chromosome"/>
</dbReference>
<dbReference type="EMBL" id="CP001802">
    <property type="protein sequence ID" value="ACY19766.1"/>
    <property type="molecule type" value="Genomic_DNA"/>
</dbReference>
<dbReference type="RefSeq" id="WP_012832355.1">
    <property type="nucleotide sequence ID" value="NC_013441.1"/>
</dbReference>
<proteinExistence type="predicted"/>
<sequence>MTTSIDFITLTVPDVDAAKAFYRTAFGDALGDRLRFAEGADTTSGFRGYVLSLVVADPVVADSFLEPALEAGATEVKPAKKSFWGYGGVIAAPDGALWKVASSKKKATGAPARQLEDVVLLLGVDDVAATKEFYVERGLAVAKSFGRKYVEFQSEPQSVTLALYGRRAAAKDAGVPADGSGSHRLTIGGGIGPCTDPDGFVWTPHSVPARG</sequence>
<dbReference type="SUPFAM" id="SSF54593">
    <property type="entry name" value="Glyoxalase/Bleomycin resistance protein/Dihydroxybiphenyl dioxygenase"/>
    <property type="match status" value="1"/>
</dbReference>
<organism evidence="1 2">
    <name type="scientific">Gordonia bronchialis (strain ATCC 25592 / DSM 43247 / BCRC 13721 / JCM 3198 / KCTC 3076 / NBRC 16047 / NCTC 10667)</name>
    <name type="common">Rhodococcus bronchialis</name>
    <dbReference type="NCBI Taxonomy" id="526226"/>
    <lineage>
        <taxon>Bacteria</taxon>
        <taxon>Bacillati</taxon>
        <taxon>Actinomycetota</taxon>
        <taxon>Actinomycetes</taxon>
        <taxon>Mycobacteriales</taxon>
        <taxon>Gordoniaceae</taxon>
        <taxon>Gordonia</taxon>
    </lineage>
</organism>
<dbReference type="eggNOG" id="COG0346">
    <property type="taxonomic scope" value="Bacteria"/>
</dbReference>
<reference evidence="2" key="1">
    <citation type="submission" date="2009-10" db="EMBL/GenBank/DDBJ databases">
        <title>The complete chromosome of Gordonia bronchialis DSM 43247.</title>
        <authorList>
            <consortium name="US DOE Joint Genome Institute (JGI-PGF)"/>
            <person name="Lucas S."/>
            <person name="Copeland A."/>
            <person name="Lapidus A."/>
            <person name="Glavina del Rio T."/>
            <person name="Dalin E."/>
            <person name="Tice H."/>
            <person name="Bruce D."/>
            <person name="Goodwin L."/>
            <person name="Pitluck S."/>
            <person name="Kyrpides N."/>
            <person name="Mavromatis K."/>
            <person name="Ivanova N."/>
            <person name="Ovchinnikova G."/>
            <person name="Saunders E."/>
            <person name="Brettin T."/>
            <person name="Detter J.C."/>
            <person name="Han C."/>
            <person name="Larimer F."/>
            <person name="Land M."/>
            <person name="Hauser L."/>
            <person name="Markowitz V."/>
            <person name="Cheng J.-F."/>
            <person name="Hugenholtz P."/>
            <person name="Woyke T."/>
            <person name="Wu D."/>
            <person name="Jando M."/>
            <person name="Schneider S."/>
            <person name="Goeker M."/>
            <person name="Klenk H.-P."/>
            <person name="Eisen J.A."/>
        </authorList>
    </citation>
    <scope>NUCLEOTIDE SEQUENCE [LARGE SCALE GENOMIC DNA]</scope>
    <source>
        <strain evidence="2">ATCC 25592 / DSM 43247 / BCRC 13721 / JCM 3198 / KCTC 3076 / NBRC 16047 / NCTC 10667</strain>
    </source>
</reference>
<dbReference type="Gene3D" id="3.10.180.10">
    <property type="entry name" value="2,3-Dihydroxybiphenyl 1,2-Dioxygenase, domain 1"/>
    <property type="match status" value="2"/>
</dbReference>
<dbReference type="KEGG" id="gbr:Gbro_0432"/>
<reference evidence="1 2" key="2">
    <citation type="journal article" date="2010" name="Stand. Genomic Sci.">
        <title>Complete genome sequence of Gordonia bronchialis type strain (3410).</title>
        <authorList>
            <person name="Ivanova N."/>
            <person name="Sikorski J."/>
            <person name="Jando M."/>
            <person name="Lapidus A."/>
            <person name="Nolan M."/>
            <person name="Lucas S."/>
            <person name="Del Rio T.G."/>
            <person name="Tice H."/>
            <person name="Copeland A."/>
            <person name="Cheng J.F."/>
            <person name="Chen F."/>
            <person name="Bruce D."/>
            <person name="Goodwin L."/>
            <person name="Pitluck S."/>
            <person name="Mavromatis K."/>
            <person name="Ovchinnikova G."/>
            <person name="Pati A."/>
            <person name="Chen A."/>
            <person name="Palaniappan K."/>
            <person name="Land M."/>
            <person name="Hauser L."/>
            <person name="Chang Y.J."/>
            <person name="Jeffries C.D."/>
            <person name="Chain P."/>
            <person name="Saunders E."/>
            <person name="Han C."/>
            <person name="Detter J.C."/>
            <person name="Brettin T."/>
            <person name="Rohde M."/>
            <person name="Goker M."/>
            <person name="Bristow J."/>
            <person name="Eisen J.A."/>
            <person name="Markowitz V."/>
            <person name="Hugenholtz P."/>
            <person name="Klenk H.P."/>
            <person name="Kyrpides N.C."/>
        </authorList>
    </citation>
    <scope>NUCLEOTIDE SEQUENCE [LARGE SCALE GENOMIC DNA]</scope>
    <source>
        <strain evidence="2">ATCC 25592 / DSM 43247 / BCRC 13721 / JCM 3198 / KCTC 3076 / NBRC 16047 / NCTC 10667</strain>
    </source>
</reference>
<evidence type="ECO:0000313" key="1">
    <source>
        <dbReference type="EMBL" id="ACY19766.1"/>
    </source>
</evidence>
<dbReference type="PANTHER" id="PTHR36503:SF1">
    <property type="entry name" value="BLR2520 PROTEIN"/>
    <property type="match status" value="1"/>
</dbReference>
<dbReference type="AlphaFoldDB" id="D0LDE6"/>
<dbReference type="InterPro" id="IPR029068">
    <property type="entry name" value="Glyas_Bleomycin-R_OHBP_Dase"/>
</dbReference>
<dbReference type="STRING" id="526226.Gbro_0432"/>
<dbReference type="OrthoDB" id="4825162at2"/>
<evidence type="ECO:0000313" key="2">
    <source>
        <dbReference type="Proteomes" id="UP000001219"/>
    </source>
</evidence>
<protein>
    <submittedName>
        <fullName evidence="1">Glyoxalase/bleomycin resistance protein/dioxygenase</fullName>
    </submittedName>
</protein>
<dbReference type="HOGENOM" id="CLU_112005_0_0_11"/>
<name>D0LDE6_GORB4</name>